<protein>
    <submittedName>
        <fullName evidence="1">Uncharacterized protein</fullName>
    </submittedName>
</protein>
<dbReference type="Proteomes" id="UP000004947">
    <property type="component" value="Unassembled WGS sequence"/>
</dbReference>
<name>A6DRN2_9BACT</name>
<evidence type="ECO:0000313" key="2">
    <source>
        <dbReference type="Proteomes" id="UP000004947"/>
    </source>
</evidence>
<sequence length="92" mass="9734">MPLDPGTATYTIVDTNDVLFNSDIDGQADGLSGITINIESPAIGHTGSINGTNGLDSFIVDANNVNISSASFYNNLDGSFSFFVDRCSKEYC</sequence>
<dbReference type="AlphaFoldDB" id="A6DRN2"/>
<dbReference type="EMBL" id="ABCK01000025">
    <property type="protein sequence ID" value="EDM25701.1"/>
    <property type="molecule type" value="Genomic_DNA"/>
</dbReference>
<evidence type="ECO:0000313" key="1">
    <source>
        <dbReference type="EMBL" id="EDM25701.1"/>
    </source>
</evidence>
<keyword evidence="2" id="KW-1185">Reference proteome</keyword>
<organism evidence="1 2">
    <name type="scientific">Lentisphaera araneosa HTCC2155</name>
    <dbReference type="NCBI Taxonomy" id="313628"/>
    <lineage>
        <taxon>Bacteria</taxon>
        <taxon>Pseudomonadati</taxon>
        <taxon>Lentisphaerota</taxon>
        <taxon>Lentisphaeria</taxon>
        <taxon>Lentisphaerales</taxon>
        <taxon>Lentisphaeraceae</taxon>
        <taxon>Lentisphaera</taxon>
    </lineage>
</organism>
<comment type="caution">
    <text evidence="1">The sequence shown here is derived from an EMBL/GenBank/DDBJ whole genome shotgun (WGS) entry which is preliminary data.</text>
</comment>
<gene>
    <name evidence="1" type="ORF">LNTAR_13167</name>
</gene>
<reference evidence="1 2" key="1">
    <citation type="journal article" date="2010" name="J. Bacteriol.">
        <title>Genome sequence of Lentisphaera araneosa HTCC2155T, the type species of the order Lentisphaerales in the phylum Lentisphaerae.</title>
        <authorList>
            <person name="Thrash J.C."/>
            <person name="Cho J.C."/>
            <person name="Vergin K.L."/>
            <person name="Morris R.M."/>
            <person name="Giovannoni S.J."/>
        </authorList>
    </citation>
    <scope>NUCLEOTIDE SEQUENCE [LARGE SCALE GENOMIC DNA]</scope>
    <source>
        <strain evidence="1 2">HTCC2155</strain>
    </source>
</reference>
<dbReference type="STRING" id="313628.LNTAR_13167"/>
<proteinExistence type="predicted"/>
<dbReference type="RefSeq" id="WP_007280503.1">
    <property type="nucleotide sequence ID" value="NZ_ABCK01000025.1"/>
</dbReference>
<accession>A6DRN2</accession>